<dbReference type="GO" id="GO:0055085">
    <property type="term" value="P:transmembrane transport"/>
    <property type="evidence" value="ECO:0007669"/>
    <property type="project" value="InterPro"/>
</dbReference>
<dbReference type="AlphaFoldDB" id="L9XNZ6"/>
<dbReference type="OrthoDB" id="214012at2157"/>
<dbReference type="PROSITE" id="PS50928">
    <property type="entry name" value="ABC_TM1"/>
    <property type="match status" value="1"/>
</dbReference>
<sequence>MAGVSTTVLEGIRYLVANSDQALGLLVQHLKLVLVSELAAIAIAVPLGVLAVRYERAREPIMAAGNVAQTIPSLAVIALMFPILGLGFRPAVVALFVYALLPILTNTIAGIDGIEQSTLDAARGMGMTDNELLVRIQLPIAFPVIFAGIRTSTVINVGTAYLAFFIGAGGLGRWVISGIDLFDMSQVFAGALVGAVLAITLDLALAGIERQLRSDSGGQTAAV</sequence>
<name>L9XNZ6_9EURY</name>
<proteinExistence type="inferred from homology"/>
<keyword evidence="5 6" id="KW-0472">Membrane</keyword>
<keyword evidence="4 6" id="KW-1133">Transmembrane helix</keyword>
<evidence type="ECO:0000256" key="4">
    <source>
        <dbReference type="ARBA" id="ARBA00022989"/>
    </source>
</evidence>
<dbReference type="PANTHER" id="PTHR30177:SF4">
    <property type="entry name" value="OSMOPROTECTANT IMPORT PERMEASE PROTEIN OSMW"/>
    <property type="match status" value="1"/>
</dbReference>
<comment type="similarity">
    <text evidence="6">Belongs to the binding-protein-dependent transport system permease family.</text>
</comment>
<dbReference type="InterPro" id="IPR051204">
    <property type="entry name" value="ABC_transp_perm/SBD"/>
</dbReference>
<dbReference type="PATRIC" id="fig|1227496.3.peg.3904"/>
<evidence type="ECO:0000313" key="9">
    <source>
        <dbReference type="Proteomes" id="UP000011632"/>
    </source>
</evidence>
<comment type="subcellular location">
    <subcellularLocation>
        <location evidence="6">Cell membrane</location>
        <topology evidence="6">Multi-pass membrane protein</topology>
    </subcellularLocation>
    <subcellularLocation>
        <location evidence="1">Membrane</location>
        <topology evidence="1">Multi-pass membrane protein</topology>
    </subcellularLocation>
</comment>
<dbReference type="FunFam" id="1.10.3720.10:FF:000001">
    <property type="entry name" value="Glycine betaine ABC transporter, permease"/>
    <property type="match status" value="1"/>
</dbReference>
<feature type="domain" description="ABC transmembrane type-1" evidence="7">
    <location>
        <begin position="26"/>
        <end position="205"/>
    </location>
</feature>
<dbReference type="SUPFAM" id="SSF161098">
    <property type="entry name" value="MetI-like"/>
    <property type="match status" value="1"/>
</dbReference>
<dbReference type="InterPro" id="IPR035906">
    <property type="entry name" value="MetI-like_sf"/>
</dbReference>
<keyword evidence="9" id="KW-1185">Reference proteome</keyword>
<feature type="transmembrane region" description="Helical" evidence="6">
    <location>
        <begin position="188"/>
        <end position="208"/>
    </location>
</feature>
<evidence type="ECO:0000256" key="5">
    <source>
        <dbReference type="ARBA" id="ARBA00023136"/>
    </source>
</evidence>
<feature type="transmembrane region" description="Helical" evidence="6">
    <location>
        <begin position="132"/>
        <end position="149"/>
    </location>
</feature>
<evidence type="ECO:0000256" key="3">
    <source>
        <dbReference type="ARBA" id="ARBA00022692"/>
    </source>
</evidence>
<accession>L9XNZ6</accession>
<organism evidence="8 9">
    <name type="scientific">Natrinema versiforme JCM 10478</name>
    <dbReference type="NCBI Taxonomy" id="1227496"/>
    <lineage>
        <taxon>Archaea</taxon>
        <taxon>Methanobacteriati</taxon>
        <taxon>Methanobacteriota</taxon>
        <taxon>Stenosarchaea group</taxon>
        <taxon>Halobacteria</taxon>
        <taxon>Halobacteriales</taxon>
        <taxon>Natrialbaceae</taxon>
        <taxon>Natrinema</taxon>
    </lineage>
</organism>
<evidence type="ECO:0000256" key="2">
    <source>
        <dbReference type="ARBA" id="ARBA00022448"/>
    </source>
</evidence>
<dbReference type="EMBL" id="AOID01000062">
    <property type="protein sequence ID" value="ELY63282.1"/>
    <property type="molecule type" value="Genomic_DNA"/>
</dbReference>
<keyword evidence="2 6" id="KW-0813">Transport</keyword>
<dbReference type="Proteomes" id="UP000011632">
    <property type="component" value="Unassembled WGS sequence"/>
</dbReference>
<dbReference type="InterPro" id="IPR000515">
    <property type="entry name" value="MetI-like"/>
</dbReference>
<comment type="caution">
    <text evidence="8">The sequence shown here is derived from an EMBL/GenBank/DDBJ whole genome shotgun (WGS) entry which is preliminary data.</text>
</comment>
<dbReference type="Gene3D" id="1.10.3720.10">
    <property type="entry name" value="MetI-like"/>
    <property type="match status" value="1"/>
</dbReference>
<evidence type="ECO:0000313" key="8">
    <source>
        <dbReference type="EMBL" id="ELY63282.1"/>
    </source>
</evidence>
<dbReference type="GO" id="GO:0005886">
    <property type="term" value="C:plasma membrane"/>
    <property type="evidence" value="ECO:0007669"/>
    <property type="project" value="UniProtKB-SubCell"/>
</dbReference>
<dbReference type="Pfam" id="PF00528">
    <property type="entry name" value="BPD_transp_1"/>
    <property type="match status" value="1"/>
</dbReference>
<gene>
    <name evidence="8" type="ORF">C489_19491</name>
</gene>
<dbReference type="RefSeq" id="WP_006432993.1">
    <property type="nucleotide sequence ID" value="NZ_AOID01000062.1"/>
</dbReference>
<dbReference type="PANTHER" id="PTHR30177">
    <property type="entry name" value="GLYCINE BETAINE/L-PROLINE TRANSPORT SYSTEM PERMEASE PROTEIN PROW"/>
    <property type="match status" value="1"/>
</dbReference>
<feature type="transmembrane region" description="Helical" evidence="6">
    <location>
        <begin position="32"/>
        <end position="52"/>
    </location>
</feature>
<protein>
    <submittedName>
        <fullName evidence="8">Binding-protein-dependent transport systems inner membrane component</fullName>
    </submittedName>
</protein>
<dbReference type="CDD" id="cd06261">
    <property type="entry name" value="TM_PBP2"/>
    <property type="match status" value="1"/>
</dbReference>
<reference evidence="8 9" key="1">
    <citation type="journal article" date="2014" name="PLoS Genet.">
        <title>Phylogenetically driven sequencing of extremely halophilic archaea reveals strategies for static and dynamic osmo-response.</title>
        <authorList>
            <person name="Becker E.A."/>
            <person name="Seitzer P.M."/>
            <person name="Tritt A."/>
            <person name="Larsen D."/>
            <person name="Krusor M."/>
            <person name="Yao A.I."/>
            <person name="Wu D."/>
            <person name="Madern D."/>
            <person name="Eisen J.A."/>
            <person name="Darling A.E."/>
            <person name="Facciotti M.T."/>
        </authorList>
    </citation>
    <scope>NUCLEOTIDE SEQUENCE [LARGE SCALE GENOMIC DNA]</scope>
    <source>
        <strain evidence="8 9">JCM 10478</strain>
    </source>
</reference>
<dbReference type="GO" id="GO:0031460">
    <property type="term" value="P:glycine betaine transport"/>
    <property type="evidence" value="ECO:0007669"/>
    <property type="project" value="TreeGrafter"/>
</dbReference>
<evidence type="ECO:0000259" key="7">
    <source>
        <dbReference type="PROSITE" id="PS50928"/>
    </source>
</evidence>
<evidence type="ECO:0000256" key="1">
    <source>
        <dbReference type="ARBA" id="ARBA00004141"/>
    </source>
</evidence>
<evidence type="ECO:0000256" key="6">
    <source>
        <dbReference type="RuleBase" id="RU363032"/>
    </source>
</evidence>
<keyword evidence="3 6" id="KW-0812">Transmembrane</keyword>
<feature type="transmembrane region" description="Helical" evidence="6">
    <location>
        <begin position="155"/>
        <end position="176"/>
    </location>
</feature>
<dbReference type="STRING" id="1227496.C489_19491"/>